<evidence type="ECO:0000313" key="3">
    <source>
        <dbReference type="Proteomes" id="UP000077755"/>
    </source>
</evidence>
<dbReference type="PANTHER" id="PTHR34659">
    <property type="entry name" value="BNAA05G11610D PROTEIN"/>
    <property type="match status" value="1"/>
</dbReference>
<reference evidence="2" key="1">
    <citation type="journal article" date="2016" name="Nat. Genet.">
        <title>A high-quality carrot genome assembly provides new insights into carotenoid accumulation and asterid genome evolution.</title>
        <authorList>
            <person name="Iorizzo M."/>
            <person name="Ellison S."/>
            <person name="Senalik D."/>
            <person name="Zeng P."/>
            <person name="Satapoomin P."/>
            <person name="Huang J."/>
            <person name="Bowman M."/>
            <person name="Iovene M."/>
            <person name="Sanseverino W."/>
            <person name="Cavagnaro P."/>
            <person name="Yildiz M."/>
            <person name="Macko-Podgorni A."/>
            <person name="Moranska E."/>
            <person name="Grzebelus E."/>
            <person name="Grzebelus D."/>
            <person name="Ashrafi H."/>
            <person name="Zheng Z."/>
            <person name="Cheng S."/>
            <person name="Spooner D."/>
            <person name="Van Deynze A."/>
            <person name="Simon P."/>
        </authorList>
    </citation>
    <scope>NUCLEOTIDE SEQUENCE</scope>
    <source>
        <tissue evidence="2">Leaf</tissue>
    </source>
</reference>
<evidence type="ECO:0000313" key="2">
    <source>
        <dbReference type="EMBL" id="WOG98689.1"/>
    </source>
</evidence>
<protein>
    <submittedName>
        <fullName evidence="2">Uncharacterized protein</fullName>
    </submittedName>
</protein>
<organism evidence="2 3">
    <name type="scientific">Daucus carota subsp. sativus</name>
    <name type="common">Carrot</name>
    <dbReference type="NCBI Taxonomy" id="79200"/>
    <lineage>
        <taxon>Eukaryota</taxon>
        <taxon>Viridiplantae</taxon>
        <taxon>Streptophyta</taxon>
        <taxon>Embryophyta</taxon>
        <taxon>Tracheophyta</taxon>
        <taxon>Spermatophyta</taxon>
        <taxon>Magnoliopsida</taxon>
        <taxon>eudicotyledons</taxon>
        <taxon>Gunneridae</taxon>
        <taxon>Pentapetalae</taxon>
        <taxon>asterids</taxon>
        <taxon>campanulids</taxon>
        <taxon>Apiales</taxon>
        <taxon>Apiaceae</taxon>
        <taxon>Apioideae</taxon>
        <taxon>Scandiceae</taxon>
        <taxon>Daucinae</taxon>
        <taxon>Daucus</taxon>
        <taxon>Daucus sect. Daucus</taxon>
    </lineage>
</organism>
<gene>
    <name evidence="2" type="ORF">DCAR_0418033</name>
</gene>
<dbReference type="Proteomes" id="UP000077755">
    <property type="component" value="Chromosome 4"/>
</dbReference>
<dbReference type="PANTHER" id="PTHR34659:SF1">
    <property type="entry name" value="PROTEIN EGT2"/>
    <property type="match status" value="1"/>
</dbReference>
<accession>A0AAF0WZT6</accession>
<name>A0AAF0WZT6_DAUCS</name>
<proteinExistence type="predicted"/>
<reference evidence="2" key="2">
    <citation type="submission" date="2022-03" db="EMBL/GenBank/DDBJ databases">
        <title>Draft title - Genomic analysis of global carrot germplasm unveils the trajectory of domestication and the origin of high carotenoid orange carrot.</title>
        <authorList>
            <person name="Iorizzo M."/>
            <person name="Ellison S."/>
            <person name="Senalik D."/>
            <person name="Macko-Podgorni A."/>
            <person name="Grzebelus D."/>
            <person name="Bostan H."/>
            <person name="Rolling W."/>
            <person name="Curaba J."/>
            <person name="Simon P."/>
        </authorList>
    </citation>
    <scope>NUCLEOTIDE SEQUENCE</scope>
    <source>
        <tissue evidence="2">Leaf</tissue>
    </source>
</reference>
<feature type="region of interest" description="Disordered" evidence="1">
    <location>
        <begin position="61"/>
        <end position="97"/>
    </location>
</feature>
<feature type="compositionally biased region" description="Basic and acidic residues" evidence="1">
    <location>
        <begin position="80"/>
        <end position="97"/>
    </location>
</feature>
<keyword evidence="3" id="KW-1185">Reference proteome</keyword>
<dbReference type="EMBL" id="CP093346">
    <property type="protein sequence ID" value="WOG98689.1"/>
    <property type="molecule type" value="Genomic_DNA"/>
</dbReference>
<sequence length="406" mass="45632">MMDFRGASWVGDIYHKFEAMYLEAEEKICEDAVKFVESQVQNVGSNMKKFYTDVMQDLASPDSTAPVKVPATDLPLDSYADTKTDEEKKSGNKEDTKKIGNLFTNDLKVINQEDGDQVSSLVEDTTLIRKKIPRKDGRRKTNSPNQVSGCMKVPEKVCCQKTNLLNQVWDDQDGASLVLKMIHENATPEHMALASSQVSVEVEGWEWDSVEEEEEGKEEKEMSSCKGIDIEKSTTKGPISTDVLSLRTVGEGLAQASIVDRSYTILDHLLNIDFTNSKLLKGAFMLIVHQFVSKTIDKMDLAGETTDEDEIKLEEGCVIVNEKNISFSSYKDGKPWSYKKKIREALSLKKKSSRRQEYKQLVAQYETANTSSSPARIDTVPHTVFPQSSMAELQTGEFCESDWELL</sequence>
<dbReference type="AlphaFoldDB" id="A0AAF0WZT6"/>
<evidence type="ECO:0000256" key="1">
    <source>
        <dbReference type="SAM" id="MobiDB-lite"/>
    </source>
</evidence>
<dbReference type="InterPro" id="IPR053273">
    <property type="entry name" value="CST_Regulator"/>
</dbReference>